<feature type="repeat" description="WD" evidence="7">
    <location>
        <begin position="210"/>
        <end position="251"/>
    </location>
</feature>
<dbReference type="InterPro" id="IPR020472">
    <property type="entry name" value="WD40_PAC1"/>
</dbReference>
<dbReference type="PROSITE" id="PS50082">
    <property type="entry name" value="WD_REPEATS_2"/>
    <property type="match status" value="4"/>
</dbReference>
<dbReference type="Gene3D" id="2.130.10.10">
    <property type="entry name" value="YVTN repeat-like/Quinoprotein amine dehydrogenase"/>
    <property type="match status" value="2"/>
</dbReference>
<dbReference type="PROSITE" id="PS50294">
    <property type="entry name" value="WD_REPEATS_REGION"/>
    <property type="match status" value="2"/>
</dbReference>
<dbReference type="Pfam" id="PF00400">
    <property type="entry name" value="WD40"/>
    <property type="match status" value="3"/>
</dbReference>
<dbReference type="InterPro" id="IPR011047">
    <property type="entry name" value="Quinoprotein_ADH-like_sf"/>
</dbReference>
<evidence type="ECO:0000256" key="2">
    <source>
        <dbReference type="ARBA" id="ARBA00022737"/>
    </source>
</evidence>
<keyword evidence="2" id="KW-0677">Repeat</keyword>
<dbReference type="PANTHER" id="PTHR22847:SF637">
    <property type="entry name" value="WD REPEAT DOMAIN 5B"/>
    <property type="match status" value="1"/>
</dbReference>
<dbReference type="SUPFAM" id="SSF50998">
    <property type="entry name" value="Quinoprotein alcohol dehydrogenase-like"/>
    <property type="match status" value="1"/>
</dbReference>
<accession>A0A8H4NWR8</accession>
<dbReference type="InterPro" id="IPR001680">
    <property type="entry name" value="WD40_rpt"/>
</dbReference>
<keyword evidence="9" id="KW-1185">Reference proteome</keyword>
<keyword evidence="1 7" id="KW-0853">WD repeat</keyword>
<feature type="repeat" description="WD" evidence="7">
    <location>
        <begin position="1"/>
        <end position="34"/>
    </location>
</feature>
<evidence type="ECO:0000256" key="1">
    <source>
        <dbReference type="ARBA" id="ARBA00022574"/>
    </source>
</evidence>
<dbReference type="PROSITE" id="PS00678">
    <property type="entry name" value="WD_REPEATS_1"/>
    <property type="match status" value="2"/>
</dbReference>
<dbReference type="AlphaFoldDB" id="A0A8H4NWR8"/>
<dbReference type="InterPro" id="IPR019775">
    <property type="entry name" value="WD40_repeat_CS"/>
</dbReference>
<dbReference type="PANTHER" id="PTHR22847">
    <property type="entry name" value="WD40 REPEAT PROTEIN"/>
    <property type="match status" value="1"/>
</dbReference>
<dbReference type="Proteomes" id="UP000554235">
    <property type="component" value="Unassembled WGS sequence"/>
</dbReference>
<evidence type="ECO:0000313" key="9">
    <source>
        <dbReference type="Proteomes" id="UP000554235"/>
    </source>
</evidence>
<evidence type="ECO:0000256" key="5">
    <source>
        <dbReference type="ARBA" id="ARBA00039789"/>
    </source>
</evidence>
<dbReference type="SMART" id="SM00320">
    <property type="entry name" value="WD40"/>
    <property type="match status" value="6"/>
</dbReference>
<proteinExistence type="inferred from homology"/>
<sequence>MTAVFSHDGRVLASASYDGTIRLWDVSEGREIKRFPYHDGMITAVAFSRDDLLLASASSQGTVRIWDLNSIGESKFEETRILGSVEFLSLSRDGERVASAGSDDATIGVWDLDTGQRTTSLVGHDDDLRGVFFVPGRDDTVISVSREKNVLFHDSISGDTKLALDCSPETYLDLKDASLSPNGTTLGLLYPATIELWDMFSGQRRYKLERDATTAEFTLMAFSVSNKLLGSGTEDGEVILWDLDTGDRKWIAHLDTEPWVIAMAFSYDDSTLVTAGHTNIFLLDVKTGACLARFKTEVTFRDIVFGSRSRHLLTDKGELTIPALETPGNDFHELKGDLSWEGYGLSDNGAWITWRSRNLLWLPPGYRPKSSLFRGLMVIIGGMTGRVVVLKFTEMPPGFDEDWLTTSSALTEGSDYC</sequence>
<organism evidence="8 9">
    <name type="scientific">Fusarium albosuccineum</name>
    <dbReference type="NCBI Taxonomy" id="1237068"/>
    <lineage>
        <taxon>Eukaryota</taxon>
        <taxon>Fungi</taxon>
        <taxon>Dikarya</taxon>
        <taxon>Ascomycota</taxon>
        <taxon>Pezizomycotina</taxon>
        <taxon>Sordariomycetes</taxon>
        <taxon>Hypocreomycetidae</taxon>
        <taxon>Hypocreales</taxon>
        <taxon>Nectriaceae</taxon>
        <taxon>Fusarium</taxon>
        <taxon>Fusarium decemcellulare species complex</taxon>
    </lineage>
</organism>
<feature type="repeat" description="WD" evidence="7">
    <location>
        <begin position="100"/>
        <end position="120"/>
    </location>
</feature>
<reference evidence="8 9" key="1">
    <citation type="submission" date="2020-01" db="EMBL/GenBank/DDBJ databases">
        <title>Identification and distribution of gene clusters putatively required for synthesis of sphingolipid metabolism inhibitors in phylogenetically diverse species of the filamentous fungus Fusarium.</title>
        <authorList>
            <person name="Kim H.-S."/>
            <person name="Busman M."/>
            <person name="Brown D.W."/>
            <person name="Divon H."/>
            <person name="Uhlig S."/>
            <person name="Proctor R.H."/>
        </authorList>
    </citation>
    <scope>NUCLEOTIDE SEQUENCE [LARGE SCALE GENOMIC DNA]</scope>
    <source>
        <strain evidence="8 9">NRRL 20459</strain>
    </source>
</reference>
<feature type="repeat" description="WD" evidence="7">
    <location>
        <begin position="35"/>
        <end position="70"/>
    </location>
</feature>
<keyword evidence="3" id="KW-0175">Coiled coil</keyword>
<evidence type="ECO:0000313" key="8">
    <source>
        <dbReference type="EMBL" id="KAF4454049.1"/>
    </source>
</evidence>
<comment type="caution">
    <text evidence="8">The sequence shown here is derived from an EMBL/GenBank/DDBJ whole genome shotgun (WGS) entry which is preliminary data.</text>
</comment>
<protein>
    <recommendedName>
        <fullName evidence="5">Mitochondrial division protein 1</fullName>
    </recommendedName>
</protein>
<evidence type="ECO:0000256" key="7">
    <source>
        <dbReference type="PROSITE-ProRule" id="PRU00221"/>
    </source>
</evidence>
<dbReference type="GO" id="GO:1990234">
    <property type="term" value="C:transferase complex"/>
    <property type="evidence" value="ECO:0007669"/>
    <property type="project" value="UniProtKB-ARBA"/>
</dbReference>
<dbReference type="OrthoDB" id="5240432at2759"/>
<dbReference type="InterPro" id="IPR015943">
    <property type="entry name" value="WD40/YVTN_repeat-like_dom_sf"/>
</dbReference>
<evidence type="ECO:0000256" key="3">
    <source>
        <dbReference type="ARBA" id="ARBA00023054"/>
    </source>
</evidence>
<dbReference type="PRINTS" id="PR00320">
    <property type="entry name" value="GPROTEINBRPT"/>
</dbReference>
<evidence type="ECO:0000256" key="6">
    <source>
        <dbReference type="ARBA" id="ARBA00043913"/>
    </source>
</evidence>
<name>A0A8H4NWR8_9HYPO</name>
<comment type="function">
    <text evidence="6">Involved in mitochondrial fission. Acts as an adapter protein required to form mitochondrial fission complexes. Formation of these complexes is required to promote constriction and fission of the mitochondrial compartment at a late step in mitochondrial division.</text>
</comment>
<gene>
    <name evidence="8" type="ORF">FALBO_15896</name>
</gene>
<evidence type="ECO:0000256" key="4">
    <source>
        <dbReference type="ARBA" id="ARBA00038415"/>
    </source>
</evidence>
<dbReference type="EMBL" id="JAADYS010002837">
    <property type="protein sequence ID" value="KAF4454049.1"/>
    <property type="molecule type" value="Genomic_DNA"/>
</dbReference>
<comment type="similarity">
    <text evidence="4">Belongs to the WD repeat MDV1/CAF4 family.</text>
</comment>